<name>A0A4C1YJY9_EUMVA</name>
<comment type="caution">
    <text evidence="2">The sequence shown here is derived from an EMBL/GenBank/DDBJ whole genome shotgun (WGS) entry which is preliminary data.</text>
</comment>
<organism evidence="2 3">
    <name type="scientific">Eumeta variegata</name>
    <name type="common">Bagworm moth</name>
    <name type="synonym">Eumeta japonica</name>
    <dbReference type="NCBI Taxonomy" id="151549"/>
    <lineage>
        <taxon>Eukaryota</taxon>
        <taxon>Metazoa</taxon>
        <taxon>Ecdysozoa</taxon>
        <taxon>Arthropoda</taxon>
        <taxon>Hexapoda</taxon>
        <taxon>Insecta</taxon>
        <taxon>Pterygota</taxon>
        <taxon>Neoptera</taxon>
        <taxon>Endopterygota</taxon>
        <taxon>Lepidoptera</taxon>
        <taxon>Glossata</taxon>
        <taxon>Ditrysia</taxon>
        <taxon>Tineoidea</taxon>
        <taxon>Psychidae</taxon>
        <taxon>Oiketicinae</taxon>
        <taxon>Eumeta</taxon>
    </lineage>
</organism>
<evidence type="ECO:0000313" key="2">
    <source>
        <dbReference type="EMBL" id="GBP75593.1"/>
    </source>
</evidence>
<dbReference type="AlphaFoldDB" id="A0A4C1YJY9"/>
<feature type="region of interest" description="Disordered" evidence="1">
    <location>
        <begin position="27"/>
        <end position="58"/>
    </location>
</feature>
<protein>
    <submittedName>
        <fullName evidence="2">Uncharacterized protein</fullName>
    </submittedName>
</protein>
<keyword evidence="3" id="KW-1185">Reference proteome</keyword>
<evidence type="ECO:0000256" key="1">
    <source>
        <dbReference type="SAM" id="MobiDB-lite"/>
    </source>
</evidence>
<gene>
    <name evidence="2" type="ORF">EVAR_43499_1</name>
</gene>
<proteinExistence type="predicted"/>
<dbReference type="EMBL" id="BGZK01001254">
    <property type="protein sequence ID" value="GBP75593.1"/>
    <property type="molecule type" value="Genomic_DNA"/>
</dbReference>
<accession>A0A4C1YJY9</accession>
<evidence type="ECO:0000313" key="3">
    <source>
        <dbReference type="Proteomes" id="UP000299102"/>
    </source>
</evidence>
<reference evidence="2 3" key="1">
    <citation type="journal article" date="2019" name="Commun. Biol.">
        <title>The bagworm genome reveals a unique fibroin gene that provides high tensile strength.</title>
        <authorList>
            <person name="Kono N."/>
            <person name="Nakamura H."/>
            <person name="Ohtoshi R."/>
            <person name="Tomita M."/>
            <person name="Numata K."/>
            <person name="Arakawa K."/>
        </authorList>
    </citation>
    <scope>NUCLEOTIDE SEQUENCE [LARGE SCALE GENOMIC DNA]</scope>
</reference>
<dbReference type="Proteomes" id="UP000299102">
    <property type="component" value="Unassembled WGS sequence"/>
</dbReference>
<sequence>MCIGGCAAGESNWQRRCGRLQTVEASAHQESGESAPRNEFVQRPARDPLEDTAPPRRRAAARAAGRSPCACLTCVSNVSAIAEVGCVNHYRVAVHHSESAPAKRVLMEHVRVELHVIKTHHFEFILRIIWAVGADGWLLSPALQHPPGLAARYKAIKRVYPVTAIKHLRLRGGESGAQQI</sequence>